<sequence>MAYQIMFYGGMAGAAIALVISIVLYVKMGIAGVIEDLTGWNLRKTKRRIAREQPGDKAITNEIMLKKQMPEAAVAAETELMSAAEITGHRGTAKMGQGAVAIEETAETCETALLDQLDETTLLTDVDETTLLTPLDETTLLAAEQEDYFFKKEIDVMVVHSTTIM</sequence>
<dbReference type="Proteomes" id="UP000637074">
    <property type="component" value="Unassembled WGS sequence"/>
</dbReference>
<evidence type="ECO:0000313" key="2">
    <source>
        <dbReference type="EMBL" id="GHH98735.1"/>
    </source>
</evidence>
<keyword evidence="1" id="KW-0472">Membrane</keyword>
<accession>A0ABQ3N1D2</accession>
<dbReference type="RefSeq" id="WP_191272850.1">
    <property type="nucleotide sequence ID" value="NZ_BNDS01000008.1"/>
</dbReference>
<evidence type="ECO:0000313" key="3">
    <source>
        <dbReference type="Proteomes" id="UP000637074"/>
    </source>
</evidence>
<proteinExistence type="predicted"/>
<name>A0ABQ3N1D2_9BACI</name>
<organism evidence="2 3">
    <name type="scientific">Neobacillus kokaensis</name>
    <dbReference type="NCBI Taxonomy" id="2759023"/>
    <lineage>
        <taxon>Bacteria</taxon>
        <taxon>Bacillati</taxon>
        <taxon>Bacillota</taxon>
        <taxon>Bacilli</taxon>
        <taxon>Bacillales</taxon>
        <taxon>Bacillaceae</taxon>
        <taxon>Neobacillus</taxon>
    </lineage>
</organism>
<protein>
    <submittedName>
        <fullName evidence="2">Uncharacterized protein</fullName>
    </submittedName>
</protein>
<dbReference type="EMBL" id="BNDS01000008">
    <property type="protein sequence ID" value="GHH98735.1"/>
    <property type="molecule type" value="Genomic_DNA"/>
</dbReference>
<feature type="transmembrane region" description="Helical" evidence="1">
    <location>
        <begin position="6"/>
        <end position="26"/>
    </location>
</feature>
<keyword evidence="1" id="KW-0812">Transmembrane</keyword>
<evidence type="ECO:0000256" key="1">
    <source>
        <dbReference type="SAM" id="Phobius"/>
    </source>
</evidence>
<reference evidence="2 3" key="1">
    <citation type="journal article" date="2022" name="Int. J. Syst. Evol. Microbiol.">
        <title>Neobacillus kokaensis sp. nov., isolated from soil.</title>
        <authorList>
            <person name="Yuki K."/>
            <person name="Matsubara H."/>
            <person name="Yamaguchi S."/>
        </authorList>
    </citation>
    <scope>NUCLEOTIDE SEQUENCE [LARGE SCALE GENOMIC DNA]</scope>
    <source>
        <strain evidence="2 3">LOB 377</strain>
    </source>
</reference>
<comment type="caution">
    <text evidence="2">The sequence shown here is derived from an EMBL/GenBank/DDBJ whole genome shotgun (WGS) entry which is preliminary data.</text>
</comment>
<keyword evidence="3" id="KW-1185">Reference proteome</keyword>
<gene>
    <name evidence="2" type="ORF">AM1BK_22780</name>
</gene>
<keyword evidence="1" id="KW-1133">Transmembrane helix</keyword>